<accession>A0ABV5UDQ3</accession>
<gene>
    <name evidence="1" type="ORF">ACFFTO_32110</name>
</gene>
<dbReference type="EMBL" id="JBHMBK010000030">
    <property type="protein sequence ID" value="MFB9688845.1"/>
    <property type="molecule type" value="Genomic_DNA"/>
</dbReference>
<sequence>MSDSTAVSIPASSIAATRFSPRSSSAALATARLIIGAASAGSCRRHAATTSLVAKCSSSP</sequence>
<protein>
    <submittedName>
        <fullName evidence="1">Uncharacterized protein</fullName>
    </submittedName>
</protein>
<evidence type="ECO:0000313" key="1">
    <source>
        <dbReference type="EMBL" id="MFB9688845.1"/>
    </source>
</evidence>
<dbReference type="Proteomes" id="UP001589535">
    <property type="component" value="Unassembled WGS sequence"/>
</dbReference>
<evidence type="ECO:0000313" key="2">
    <source>
        <dbReference type="Proteomes" id="UP001589535"/>
    </source>
</evidence>
<proteinExistence type="predicted"/>
<organism evidence="1 2">
    <name type="scientific">Amycolatopsis plumensis</name>
    <dbReference type="NCBI Taxonomy" id="236508"/>
    <lineage>
        <taxon>Bacteria</taxon>
        <taxon>Bacillati</taxon>
        <taxon>Actinomycetota</taxon>
        <taxon>Actinomycetes</taxon>
        <taxon>Pseudonocardiales</taxon>
        <taxon>Pseudonocardiaceae</taxon>
        <taxon>Amycolatopsis</taxon>
    </lineage>
</organism>
<dbReference type="RefSeq" id="WP_378201754.1">
    <property type="nucleotide sequence ID" value="NZ_JBHMBK010000030.1"/>
</dbReference>
<reference evidence="1 2" key="1">
    <citation type="submission" date="2024-09" db="EMBL/GenBank/DDBJ databases">
        <authorList>
            <person name="Sun Q."/>
            <person name="Mori K."/>
        </authorList>
    </citation>
    <scope>NUCLEOTIDE SEQUENCE [LARGE SCALE GENOMIC DNA]</scope>
    <source>
        <strain evidence="1 2">JCM 13852</strain>
    </source>
</reference>
<name>A0ABV5UDQ3_9PSEU</name>
<comment type="caution">
    <text evidence="1">The sequence shown here is derived from an EMBL/GenBank/DDBJ whole genome shotgun (WGS) entry which is preliminary data.</text>
</comment>
<keyword evidence="2" id="KW-1185">Reference proteome</keyword>